<gene>
    <name evidence="3" type="ORF">KI688_005326</name>
</gene>
<evidence type="ECO:0000256" key="1">
    <source>
        <dbReference type="SAM" id="MobiDB-lite"/>
    </source>
</evidence>
<dbReference type="EMBL" id="JAHRHY010000019">
    <property type="protein sequence ID" value="KAG9062411.1"/>
    <property type="molecule type" value="Genomic_DNA"/>
</dbReference>
<dbReference type="InterPro" id="IPR038336">
    <property type="entry name" value="NET_sf"/>
</dbReference>
<feature type="region of interest" description="Disordered" evidence="1">
    <location>
        <begin position="215"/>
        <end position="237"/>
    </location>
</feature>
<proteinExistence type="predicted"/>
<accession>A0A9P8BP23</accession>
<name>A0A9P8BP23_9FUNG</name>
<feature type="compositionally biased region" description="Acidic residues" evidence="1">
    <location>
        <begin position="223"/>
        <end position="237"/>
    </location>
</feature>
<dbReference type="InterPro" id="IPR027353">
    <property type="entry name" value="NET_dom"/>
</dbReference>
<reference evidence="3" key="1">
    <citation type="submission" date="2021-06" db="EMBL/GenBank/DDBJ databases">
        <title>Genome Sequence of Mortierella hyaline Strain SCG-10, a Cold-Adapted, Nitrate-Reducing Fungus Isolated from Soil in Minnesota, USA.</title>
        <authorList>
            <person name="Aldossari N."/>
        </authorList>
    </citation>
    <scope>NUCLEOTIDE SEQUENCE</scope>
    <source>
        <strain evidence="3">SCG-10</strain>
    </source>
</reference>
<dbReference type="OrthoDB" id="2416617at2759"/>
<dbReference type="Pfam" id="PF17035">
    <property type="entry name" value="BET"/>
    <property type="match status" value="1"/>
</dbReference>
<dbReference type="Gene3D" id="1.20.1270.220">
    <property type="match status" value="1"/>
</dbReference>
<comment type="caution">
    <text evidence="3">The sequence shown here is derived from an EMBL/GenBank/DDBJ whole genome shotgun (WGS) entry which is preliminary data.</text>
</comment>
<feature type="compositionally biased region" description="Low complexity" evidence="1">
    <location>
        <begin position="401"/>
        <end position="411"/>
    </location>
</feature>
<feature type="region of interest" description="Disordered" evidence="1">
    <location>
        <begin position="396"/>
        <end position="438"/>
    </location>
</feature>
<evidence type="ECO:0000313" key="3">
    <source>
        <dbReference type="EMBL" id="KAG9062411.1"/>
    </source>
</evidence>
<sequence length="536" mass="57551">MQPLDVPITLVENPPVDPDGGLALSSGFFNPTLLKELNQLQFSASLAQTTTTTINNNMNVSTTTLPTTITNTDATSNQAAPTFSISDFLVPGLQTKVWDDWQGADVLNDYSAFDTQDFSSDLNGNPFQFDLDGLMGNAPIWDNNAIPADQAYDEFVFDLAPNAFETPATVNVADLIVGPNSSSSASVVSPMDLSMASVDMYQNLTLANLYGFTDTTTGSDSGSDSEVDEDASDDSDQDEIAKAIVPTAVPQPAVDTQSCAPIVQQPMAPVPAAIKREDPNKRRMEEALVARINNDLGPEHMAGLFKILNGSLDQDAENDEDEEMEVDLSSLDETTLVQVYQYVETCCMQTMRSILAAEERERAAVAATKAAAAAAAAAAAEADAMERQRQRYYAERTPELSPGHSSASSSSPSPPHPSSGSATKGRRGTYNKKRSPVQSTSLAMYQAADDLEQDALWTAGHASKARRRRATLGSSTGVGGGGTDKGRRIQKDMVQQQQLMMQQQQSMEHVVVLRTTVTADDDEMEYGEDAEIDVVG</sequence>
<dbReference type="AlphaFoldDB" id="A0A9P8BP23"/>
<feature type="region of interest" description="Disordered" evidence="1">
    <location>
        <begin position="461"/>
        <end position="486"/>
    </location>
</feature>
<keyword evidence="4" id="KW-1185">Reference proteome</keyword>
<evidence type="ECO:0000313" key="4">
    <source>
        <dbReference type="Proteomes" id="UP000707451"/>
    </source>
</evidence>
<feature type="domain" description="NET" evidence="2">
    <location>
        <begin position="288"/>
        <end position="344"/>
    </location>
</feature>
<dbReference type="Proteomes" id="UP000707451">
    <property type="component" value="Unassembled WGS sequence"/>
</dbReference>
<feature type="compositionally biased region" description="Basic residues" evidence="1">
    <location>
        <begin position="424"/>
        <end position="435"/>
    </location>
</feature>
<evidence type="ECO:0000259" key="2">
    <source>
        <dbReference type="Pfam" id="PF17035"/>
    </source>
</evidence>
<protein>
    <recommendedName>
        <fullName evidence="2">NET domain-containing protein</fullName>
    </recommendedName>
</protein>
<organism evidence="3 4">
    <name type="scientific">Linnemannia hyalina</name>
    <dbReference type="NCBI Taxonomy" id="64524"/>
    <lineage>
        <taxon>Eukaryota</taxon>
        <taxon>Fungi</taxon>
        <taxon>Fungi incertae sedis</taxon>
        <taxon>Mucoromycota</taxon>
        <taxon>Mortierellomycotina</taxon>
        <taxon>Mortierellomycetes</taxon>
        <taxon>Mortierellales</taxon>
        <taxon>Mortierellaceae</taxon>
        <taxon>Linnemannia</taxon>
    </lineage>
</organism>